<name>A0ACC6LAI3_9PSED</name>
<protein>
    <submittedName>
        <fullName evidence="1">Methyl-accepting chemotaxis protein</fullName>
    </submittedName>
</protein>
<evidence type="ECO:0000313" key="1">
    <source>
        <dbReference type="EMBL" id="MDR9875237.1"/>
    </source>
</evidence>
<dbReference type="EMBL" id="JAVLRO010000003">
    <property type="protein sequence ID" value="MDR9875237.1"/>
    <property type="molecule type" value="Genomic_DNA"/>
</dbReference>
<comment type="caution">
    <text evidence="1">The sequence shown here is derived from an EMBL/GenBank/DDBJ whole genome shotgun (WGS) entry which is preliminary data.</text>
</comment>
<dbReference type="Proteomes" id="UP001244872">
    <property type="component" value="Unassembled WGS sequence"/>
</dbReference>
<reference evidence="1" key="1">
    <citation type="submission" date="2023-07" db="EMBL/GenBank/DDBJ databases">
        <title>Bioagumentation of soil contaminated with hydrocarbons using Pseudomonas poae 7b strain.</title>
        <authorList>
            <person name="Kumor A."/>
        </authorList>
    </citation>
    <scope>NUCLEOTIDE SEQUENCE</scope>
    <source>
        <strain evidence="1">7b</strain>
    </source>
</reference>
<evidence type="ECO:0000313" key="2">
    <source>
        <dbReference type="Proteomes" id="UP001244872"/>
    </source>
</evidence>
<sequence length="618" mass="66866">MNTRTQAVDQFIDGSTREIRQIDGNIRQFFDGTLQNVDQMATDPVYTSVSTLKNYQAADAASQPLPAEAQAVIERFARFGATHPAAAILSIGLEDGTYAKWPDDPQLAKYDPRTRPWYKAAMASPGKTVRTPAYYYDKDDVALVGTARAMLENGKAKGVFVVSVSLKNLTELVKSIKLGESGYVMLIEDGVVLVDPRDAAHSFKPLKDLGAPYAQLADTPQGSTEVVIDGVRYMANVWTSPGLGWRYIGLIEHREVMAEATRMTYLTAIIVGVLVLIFGLIAAAFSKVIVKPIGQVSTGLQSIAQGEGDLRHELQVQGKDETAELAGWFNKFLAAIRQLIQHIGAASANLQNASKVNSEVAHNMNEAAGRQREAVELVSTAFNEMVATANEVARSCSGAAESAENGHRRVAEGKQQIEVTTDNVNRLGRRLSESSQAMVELEAGSRSINQILGTIRAIAEQTNLLALNAAIEAARAGDQGRGFAVVADEVRALAKRTSDSTGEIEQLLGTLENKTQEVTQKMGSCLDLSRASVSSIESARDSFEGIQTSVNEIRDQNLQISAAAEEQHSVAEEINRHIQQIYDEARLVESLANSAQDDSGRLSNLSDELNGLVGRFKS</sequence>
<organism evidence="1 2">
    <name type="scientific">Pseudomonas allii</name>
    <dbReference type="NCBI Taxonomy" id="2740531"/>
    <lineage>
        <taxon>Bacteria</taxon>
        <taxon>Pseudomonadati</taxon>
        <taxon>Pseudomonadota</taxon>
        <taxon>Gammaproteobacteria</taxon>
        <taxon>Pseudomonadales</taxon>
        <taxon>Pseudomonadaceae</taxon>
        <taxon>Pseudomonas</taxon>
    </lineage>
</organism>
<accession>A0ACC6LAI3</accession>
<proteinExistence type="predicted"/>
<keyword evidence="2" id="KW-1185">Reference proteome</keyword>
<gene>
    <name evidence="1" type="ORF">RJC98_08590</name>
</gene>